<evidence type="ECO:0000313" key="2">
    <source>
        <dbReference type="Proteomes" id="UP000266673"/>
    </source>
</evidence>
<accession>A0A397VE39</accession>
<evidence type="ECO:0000313" key="1">
    <source>
        <dbReference type="EMBL" id="RIB18223.1"/>
    </source>
</evidence>
<dbReference type="OrthoDB" id="2416518at2759"/>
<dbReference type="Proteomes" id="UP000266673">
    <property type="component" value="Unassembled WGS sequence"/>
</dbReference>
<dbReference type="EMBL" id="QKWP01000553">
    <property type="protein sequence ID" value="RIB18223.1"/>
    <property type="molecule type" value="Genomic_DNA"/>
</dbReference>
<keyword evidence="2" id="KW-1185">Reference proteome</keyword>
<sequence length="306" mass="36527">MSFNQSKYFENNSFSLKQNNANYKYHVINEGFYPPKDKIYCTIASSRNGSKYRVPNNYLVQTSWGRNKSHYIVECEIEYELDGLIFIIRFEENSQRFVLKSKKSPTNVANNYLQKKYPNTCATIFRIHVFGFNAMDMERERNRKKKLSLSLKPFNSLSESMKTKRSRAFSVHLGKTFDSKVPKFFNLLDQPTLQEIKFNIQDKNYVIDYNNDKENSDKSLVPFMEDRLWELIIQEIKSENKYDNYIRMVIGLEMKRISIRFHFWQNHDTQNLAYTLLMGGDKEKLLRDFNFEVIFDEEQAILINRL</sequence>
<name>A0A397VE39_9GLOM</name>
<proteinExistence type="predicted"/>
<dbReference type="STRING" id="44941.A0A397VE39"/>
<comment type="caution">
    <text evidence="1">The sequence shown here is derived from an EMBL/GenBank/DDBJ whole genome shotgun (WGS) entry which is preliminary data.</text>
</comment>
<dbReference type="AlphaFoldDB" id="A0A397VE39"/>
<organism evidence="1 2">
    <name type="scientific">Gigaspora rosea</name>
    <dbReference type="NCBI Taxonomy" id="44941"/>
    <lineage>
        <taxon>Eukaryota</taxon>
        <taxon>Fungi</taxon>
        <taxon>Fungi incertae sedis</taxon>
        <taxon>Mucoromycota</taxon>
        <taxon>Glomeromycotina</taxon>
        <taxon>Glomeromycetes</taxon>
        <taxon>Diversisporales</taxon>
        <taxon>Gigasporaceae</taxon>
        <taxon>Gigaspora</taxon>
    </lineage>
</organism>
<gene>
    <name evidence="1" type="ORF">C2G38_2185215</name>
</gene>
<reference evidence="1 2" key="1">
    <citation type="submission" date="2018-06" db="EMBL/GenBank/DDBJ databases">
        <title>Comparative genomics reveals the genomic features of Rhizophagus irregularis, R. cerebriforme, R. diaphanum and Gigaspora rosea, and their symbiotic lifestyle signature.</title>
        <authorList>
            <person name="Morin E."/>
            <person name="San Clemente H."/>
            <person name="Chen E.C.H."/>
            <person name="De La Providencia I."/>
            <person name="Hainaut M."/>
            <person name="Kuo A."/>
            <person name="Kohler A."/>
            <person name="Murat C."/>
            <person name="Tang N."/>
            <person name="Roy S."/>
            <person name="Loubradou J."/>
            <person name="Henrissat B."/>
            <person name="Grigoriev I.V."/>
            <person name="Corradi N."/>
            <person name="Roux C."/>
            <person name="Martin F.M."/>
        </authorList>
    </citation>
    <scope>NUCLEOTIDE SEQUENCE [LARGE SCALE GENOMIC DNA]</scope>
    <source>
        <strain evidence="1 2">DAOM 194757</strain>
    </source>
</reference>
<protein>
    <submittedName>
        <fullName evidence="1">Uncharacterized protein</fullName>
    </submittedName>
</protein>